<dbReference type="EMBL" id="JBHSCX010000002">
    <property type="protein sequence ID" value="MFC4360909.1"/>
    <property type="molecule type" value="Genomic_DNA"/>
</dbReference>
<dbReference type="Proteomes" id="UP001595840">
    <property type="component" value="Unassembled WGS sequence"/>
</dbReference>
<sequence>MLNIDPLIIIDIEASALGNDSYPIEIGIYSEEHSGSLLIKP</sequence>
<proteinExistence type="predicted"/>
<evidence type="ECO:0000313" key="1">
    <source>
        <dbReference type="EMBL" id="MFC4360909.1"/>
    </source>
</evidence>
<comment type="caution">
    <text evidence="1">The sequence shown here is derived from an EMBL/GenBank/DDBJ whole genome shotgun (WGS) entry which is preliminary data.</text>
</comment>
<evidence type="ECO:0000313" key="2">
    <source>
        <dbReference type="Proteomes" id="UP001595840"/>
    </source>
</evidence>
<name>A0ABV8V1M4_9GAMM</name>
<reference evidence="2" key="1">
    <citation type="journal article" date="2019" name="Int. J. Syst. Evol. Microbiol.">
        <title>The Global Catalogue of Microorganisms (GCM) 10K type strain sequencing project: providing services to taxonomists for standard genome sequencing and annotation.</title>
        <authorList>
            <consortium name="The Broad Institute Genomics Platform"/>
            <consortium name="The Broad Institute Genome Sequencing Center for Infectious Disease"/>
            <person name="Wu L."/>
            <person name="Ma J."/>
        </authorList>
    </citation>
    <scope>NUCLEOTIDE SEQUENCE [LARGE SCALE GENOMIC DNA]</scope>
    <source>
        <strain evidence="2">CECT 8570</strain>
    </source>
</reference>
<keyword evidence="2" id="KW-1185">Reference proteome</keyword>
<protein>
    <submittedName>
        <fullName evidence="1">Uncharacterized protein</fullName>
    </submittedName>
</protein>
<gene>
    <name evidence="1" type="ORF">ACFOX3_01275</name>
</gene>
<accession>A0ABV8V1M4</accession>
<dbReference type="RefSeq" id="WP_290261852.1">
    <property type="nucleotide sequence ID" value="NZ_JAUFQG010000004.1"/>
</dbReference>
<organism evidence="1 2">
    <name type="scientific">Simiduia curdlanivorans</name>
    <dbReference type="NCBI Taxonomy" id="1492769"/>
    <lineage>
        <taxon>Bacteria</taxon>
        <taxon>Pseudomonadati</taxon>
        <taxon>Pseudomonadota</taxon>
        <taxon>Gammaproteobacteria</taxon>
        <taxon>Cellvibrionales</taxon>
        <taxon>Cellvibrionaceae</taxon>
        <taxon>Simiduia</taxon>
    </lineage>
</organism>